<evidence type="ECO:0000313" key="2">
    <source>
        <dbReference type="Proteomes" id="UP001165064"/>
    </source>
</evidence>
<name>A0ACB5TKR4_AMBMO</name>
<comment type="caution">
    <text evidence="1">The sequence shown here is derived from an EMBL/GenBank/DDBJ whole genome shotgun (WGS) entry which is preliminary data.</text>
</comment>
<protein>
    <submittedName>
        <fullName evidence="1">Unnamed protein product</fullName>
    </submittedName>
</protein>
<dbReference type="EMBL" id="BSXS01007889">
    <property type="protein sequence ID" value="GME90678.1"/>
    <property type="molecule type" value="Genomic_DNA"/>
</dbReference>
<evidence type="ECO:0000313" key="1">
    <source>
        <dbReference type="EMBL" id="GME90678.1"/>
    </source>
</evidence>
<accession>A0ACB5TKR4</accession>
<reference evidence="1" key="1">
    <citation type="submission" date="2023-04" db="EMBL/GenBank/DDBJ databases">
        <title>Ambrosiozyma monospora NBRC 10751.</title>
        <authorList>
            <person name="Ichikawa N."/>
            <person name="Sato H."/>
            <person name="Tonouchi N."/>
        </authorList>
    </citation>
    <scope>NUCLEOTIDE SEQUENCE</scope>
    <source>
        <strain evidence="1">NBRC 10751</strain>
    </source>
</reference>
<keyword evidence="2" id="KW-1185">Reference proteome</keyword>
<proteinExistence type="predicted"/>
<organism evidence="1 2">
    <name type="scientific">Ambrosiozyma monospora</name>
    <name type="common">Yeast</name>
    <name type="synonym">Endomycopsis monosporus</name>
    <dbReference type="NCBI Taxonomy" id="43982"/>
    <lineage>
        <taxon>Eukaryota</taxon>
        <taxon>Fungi</taxon>
        <taxon>Dikarya</taxon>
        <taxon>Ascomycota</taxon>
        <taxon>Saccharomycotina</taxon>
        <taxon>Pichiomycetes</taxon>
        <taxon>Pichiales</taxon>
        <taxon>Pichiaceae</taxon>
        <taxon>Ambrosiozyma</taxon>
    </lineage>
</organism>
<dbReference type="Proteomes" id="UP001165064">
    <property type="component" value="Unassembled WGS sequence"/>
</dbReference>
<sequence>MKITPRSDWFESMDTINISLFVKNIDRATLSQQQTETSLSLEFSDKKGLKYKYAIEKLNGKIKPYDGSLAILSTKADLILNKKTFGKWKSLEKVESPDDVVVSREKAPKLKTGKFDFSLLDDGDVPYPNEHSGDSSGTDGVKSAVFSAGSVLSSTSSSTGSSNSKADSSANTSASSISKTADKSNAGFKKVEPKKPALNGSKKDESKQSTSVKKSTTTSKPTSTSDRAKKDTTTKKPTATTTPTAVTKPAAKKRTAKGFKVLEVNDEYQMVTTRIKQKDIIEALVKMDSKPKLLRVEFKTRDGNEYKFEMKFPKATEPDESGFNVEGDELMIVVFKAEYTYWKKPELLCYYKNLKGVFVKCDEDGFVLDPKDDDDEDGGGKGGKKDDDDDDDEGGKSEQQQKKR</sequence>
<gene>
    <name evidence="1" type="ORF">Amon02_000875300</name>
</gene>